<reference evidence="1 2" key="1">
    <citation type="submission" date="2016-02" db="EMBL/GenBank/DDBJ databases">
        <authorList>
            <person name="Perez-Otero J."/>
            <person name="Rivera-Burgos M."/>
            <person name="Vazquez E."/>
            <person name="Rubin M.R."/>
            <person name="Ware V.C."/>
            <person name="Bradley K.W."/>
            <person name="Asai D.J."/>
            <person name="Bowman C.A."/>
            <person name="Russell D.A."/>
            <person name="Pope W.H."/>
            <person name="Jacobs-Sera D."/>
            <person name="Hendrix R.W."/>
            <person name="Hatfull G.F."/>
        </authorList>
    </citation>
    <scope>NUCLEOTIDE SEQUENCE [LARGE SCALE GENOMIC DNA]</scope>
</reference>
<dbReference type="Proteomes" id="UP000226299">
    <property type="component" value="Segment"/>
</dbReference>
<evidence type="ECO:0000313" key="2">
    <source>
        <dbReference type="Proteomes" id="UP000226299"/>
    </source>
</evidence>
<dbReference type="EMBL" id="KU716095">
    <property type="protein sequence ID" value="AMO43878.1"/>
    <property type="molecule type" value="Genomic_DNA"/>
</dbReference>
<gene>
    <name evidence="1" type="ORF">PBI_MYXUS_10</name>
</gene>
<name>A0A127KP35_9CAUD</name>
<protein>
    <submittedName>
        <fullName evidence="1">Uncharacterized protein</fullName>
    </submittedName>
</protein>
<proteinExistence type="predicted"/>
<organism evidence="1 2">
    <name type="scientific">Mycobacterium phage Myxus</name>
    <dbReference type="NCBI Taxonomy" id="1805458"/>
    <lineage>
        <taxon>Viruses</taxon>
        <taxon>Duplodnaviria</taxon>
        <taxon>Heunggongvirae</taxon>
        <taxon>Uroviricota</taxon>
        <taxon>Caudoviricetes</taxon>
        <taxon>Fromanvirus</taxon>
        <taxon>Fromanvirus packman</taxon>
    </lineage>
</organism>
<accession>A0A127KP35</accession>
<sequence>MRTKIARFVITFALKRIVKYLLAHPDAIPGEVDDRVLPILAKFLGV</sequence>
<evidence type="ECO:0000313" key="1">
    <source>
        <dbReference type="EMBL" id="AMO43878.1"/>
    </source>
</evidence>